<dbReference type="InterPro" id="IPR004381">
    <property type="entry name" value="Glycerate_kinase"/>
</dbReference>
<dbReference type="Proteomes" id="UP000538292">
    <property type="component" value="Unassembled WGS sequence"/>
</dbReference>
<dbReference type="PANTHER" id="PTHR21599:SF0">
    <property type="entry name" value="GLYCERATE KINASE"/>
    <property type="match status" value="1"/>
</dbReference>
<dbReference type="AlphaFoldDB" id="A0A7W1XQI5"/>
<name>A0A7W1XQI5_9BACL</name>
<dbReference type="EMBL" id="JACEOL010000009">
    <property type="protein sequence ID" value="MBA4601305.1"/>
    <property type="molecule type" value="Genomic_DNA"/>
</dbReference>
<evidence type="ECO:0000313" key="6">
    <source>
        <dbReference type="Proteomes" id="UP000538292"/>
    </source>
</evidence>
<comment type="similarity">
    <text evidence="1 4">Belongs to the glycerate kinase type-1 family.</text>
</comment>
<keyword evidence="6" id="KW-1185">Reference proteome</keyword>
<dbReference type="NCBIfam" id="TIGR00045">
    <property type="entry name" value="glycerate kinase"/>
    <property type="match status" value="1"/>
</dbReference>
<gene>
    <name evidence="5" type="ORF">H2C83_02980</name>
</gene>
<accession>A0A7W1XQI5</accession>
<dbReference type="GO" id="GO:0031388">
    <property type="term" value="P:organic acid phosphorylation"/>
    <property type="evidence" value="ECO:0007669"/>
    <property type="project" value="UniProtKB-UniRule"/>
</dbReference>
<evidence type="ECO:0000256" key="2">
    <source>
        <dbReference type="ARBA" id="ARBA00022679"/>
    </source>
</evidence>
<evidence type="ECO:0000256" key="1">
    <source>
        <dbReference type="ARBA" id="ARBA00006284"/>
    </source>
</evidence>
<dbReference type="InterPro" id="IPR036129">
    <property type="entry name" value="Glycerate_kinase_sf"/>
</dbReference>
<dbReference type="RefSeq" id="WP_181737642.1">
    <property type="nucleotide sequence ID" value="NZ_JACEOL010000009.1"/>
</dbReference>
<reference evidence="5 6" key="1">
    <citation type="submission" date="2020-07" db="EMBL/GenBank/DDBJ databases">
        <title>Thermoactinomyces phylogeny.</title>
        <authorList>
            <person name="Dunlap C."/>
        </authorList>
    </citation>
    <scope>NUCLEOTIDE SEQUENCE [LARGE SCALE GENOMIC DNA]</scope>
    <source>
        <strain evidence="5 6">AMNI-1</strain>
    </source>
</reference>
<dbReference type="PANTHER" id="PTHR21599">
    <property type="entry name" value="GLYCERATE KINASE"/>
    <property type="match status" value="1"/>
</dbReference>
<dbReference type="InterPro" id="IPR018193">
    <property type="entry name" value="Glyc_kinase_flavodox-like_fold"/>
</dbReference>
<dbReference type="SUPFAM" id="SSF110738">
    <property type="entry name" value="Glycerate kinase I"/>
    <property type="match status" value="1"/>
</dbReference>
<protein>
    <submittedName>
        <fullName evidence="5">Glycerate kinase</fullName>
    </submittedName>
</protein>
<organism evidence="5 6">
    <name type="scientific">Thermoactinomyces mirandus</name>
    <dbReference type="NCBI Taxonomy" id="2756294"/>
    <lineage>
        <taxon>Bacteria</taxon>
        <taxon>Bacillati</taxon>
        <taxon>Bacillota</taxon>
        <taxon>Bacilli</taxon>
        <taxon>Bacillales</taxon>
        <taxon>Thermoactinomycetaceae</taxon>
        <taxon>Thermoactinomyces</taxon>
    </lineage>
</organism>
<evidence type="ECO:0000313" key="5">
    <source>
        <dbReference type="EMBL" id="MBA4601305.1"/>
    </source>
</evidence>
<evidence type="ECO:0000256" key="3">
    <source>
        <dbReference type="ARBA" id="ARBA00022777"/>
    </source>
</evidence>
<dbReference type="InterPro" id="IPR018197">
    <property type="entry name" value="Glycerate_kinase_RE-like"/>
</dbReference>
<keyword evidence="3 4" id="KW-0418">Kinase</keyword>
<dbReference type="Gene3D" id="3.90.1510.10">
    <property type="entry name" value="Glycerate kinase, domain 2"/>
    <property type="match status" value="1"/>
</dbReference>
<dbReference type="Gene3D" id="3.40.50.10350">
    <property type="entry name" value="Glycerate kinase, domain 1"/>
    <property type="match status" value="1"/>
</dbReference>
<proteinExistence type="inferred from homology"/>
<dbReference type="GO" id="GO:0008887">
    <property type="term" value="F:glycerate kinase activity"/>
    <property type="evidence" value="ECO:0007669"/>
    <property type="project" value="UniProtKB-UniRule"/>
</dbReference>
<sequence>MKIVIAADSFKESMSAVEVCQGIEDGFRRILSSATFIKIPIGDGGEGTALSLTNATGGKVIRLPVTGPLGDTVDGFYGISGDGKTAFIEMAAASGIHLVPSERRNPLIATTKGTGELIMDALNRGVSHIILGLGGSATNDGGTGMAASLGVRFLDETGHELPPRPDMLGKLASIDITSLDPRLKNVRIEAACDVDNPLTGERGASFVFGPQKGATEEIVTILDRNLANYAKVLEKCLGKPVKDIPGTGAAGGMGAAVIAFLDGKLKKGIDIVLDFANFDHHLHDASLVITGEGKIDSQTVYGKAPAGVAKRAKKYGLPVIAVAGSLGTDYEVVFDHGIDAVFSIVQGVTTLQNALEQGRENLVKTCENIARLLQIKTVVSQRPDKP</sequence>
<comment type="caution">
    <text evidence="5">The sequence shown here is derived from an EMBL/GenBank/DDBJ whole genome shotgun (WGS) entry which is preliminary data.</text>
</comment>
<keyword evidence="2 4" id="KW-0808">Transferase</keyword>
<dbReference type="PIRSF" id="PIRSF006078">
    <property type="entry name" value="GlxK"/>
    <property type="match status" value="1"/>
</dbReference>
<dbReference type="Pfam" id="PF02595">
    <property type="entry name" value="Gly_kinase"/>
    <property type="match status" value="1"/>
</dbReference>
<evidence type="ECO:0000256" key="4">
    <source>
        <dbReference type="PIRNR" id="PIRNR006078"/>
    </source>
</evidence>